<keyword evidence="2" id="KW-1185">Reference proteome</keyword>
<dbReference type="EMBL" id="KU686207">
    <property type="protein sequence ID" value="AOV60900.1"/>
    <property type="molecule type" value="Genomic_DNA"/>
</dbReference>
<reference evidence="1 2" key="1">
    <citation type="journal article" date="2016" name="Virology">
        <title>The genomic content and context of auxiliary metabolic genes in marine cyanomyoviruses.</title>
        <authorList>
            <person name="Crummett L.T."/>
            <person name="Puxty R.J."/>
            <person name="Weihe C."/>
            <person name="Marston M.F."/>
            <person name="Martiny J.B."/>
        </authorList>
    </citation>
    <scope>NUCLEOTIDE SEQUENCE [LARGE SCALE GENOMIC DNA]</scope>
    <source>
        <strain evidence="1">0210CC35</strain>
    </source>
</reference>
<name>A0A1D8KQH7_9CAUD</name>
<protein>
    <submittedName>
        <fullName evidence="1">Uncharacterized protein</fullName>
    </submittedName>
</protein>
<evidence type="ECO:0000313" key="1">
    <source>
        <dbReference type="EMBL" id="AOV60900.1"/>
    </source>
</evidence>
<evidence type="ECO:0000313" key="2">
    <source>
        <dbReference type="Proteomes" id="UP000241975"/>
    </source>
</evidence>
<proteinExistence type="predicted"/>
<dbReference type="Proteomes" id="UP000241975">
    <property type="component" value="Segment"/>
</dbReference>
<organism evidence="1 2">
    <name type="scientific">Synechococcus phage S-CAM22</name>
    <dbReference type="NCBI Taxonomy" id="1883365"/>
    <lineage>
        <taxon>Viruses</taxon>
        <taxon>Duplodnaviria</taxon>
        <taxon>Heunggongvirae</taxon>
        <taxon>Uroviricota</taxon>
        <taxon>Caudoviricetes</taxon>
        <taxon>Pantevenvirales</taxon>
        <taxon>Kyanoviridae</taxon>
        <taxon>Alisovirus</taxon>
        <taxon>Alisovirus socal22</taxon>
    </lineage>
</organism>
<accession>A0A1D8KQH7</accession>
<gene>
    <name evidence="1" type="ORF">C350210_068</name>
</gene>
<sequence>MASTLSTPFQIYKMQNYKNTAQSILPSYQIAMKYCNDQSDGDWDDIMSPDDYEEYLERRQYEKSMRS</sequence>